<dbReference type="AlphaFoldDB" id="A0A1X6PDH4"/>
<evidence type="ECO:0000256" key="4">
    <source>
        <dbReference type="SAM" id="MobiDB-lite"/>
    </source>
</evidence>
<evidence type="ECO:0000313" key="6">
    <source>
        <dbReference type="EMBL" id="OSX78941.1"/>
    </source>
</evidence>
<dbReference type="Proteomes" id="UP000218209">
    <property type="component" value="Unassembled WGS sequence"/>
</dbReference>
<keyword evidence="3" id="KW-0479">Metal-binding</keyword>
<feature type="region of interest" description="Disordered" evidence="4">
    <location>
        <begin position="522"/>
        <end position="755"/>
    </location>
</feature>
<dbReference type="Pfam" id="PF13359">
    <property type="entry name" value="DDE_Tnp_4"/>
    <property type="match status" value="1"/>
</dbReference>
<dbReference type="GO" id="GO:0046872">
    <property type="term" value="F:metal ion binding"/>
    <property type="evidence" value="ECO:0007669"/>
    <property type="project" value="UniProtKB-KW"/>
</dbReference>
<dbReference type="InterPro" id="IPR027806">
    <property type="entry name" value="HARBI1_dom"/>
</dbReference>
<evidence type="ECO:0000313" key="7">
    <source>
        <dbReference type="Proteomes" id="UP000218209"/>
    </source>
</evidence>
<dbReference type="PRINTS" id="PR01217">
    <property type="entry name" value="PRICHEXTENSN"/>
</dbReference>
<feature type="compositionally biased region" description="Basic residues" evidence="4">
    <location>
        <begin position="675"/>
        <end position="755"/>
    </location>
</feature>
<feature type="compositionally biased region" description="Basic residues" evidence="4">
    <location>
        <begin position="814"/>
        <end position="864"/>
    </location>
</feature>
<evidence type="ECO:0000256" key="2">
    <source>
        <dbReference type="ARBA" id="ARBA00022581"/>
    </source>
</evidence>
<gene>
    <name evidence="6" type="ORF">BU14_0094s0018</name>
</gene>
<accession>A0A1X6PDH4</accession>
<evidence type="ECO:0000256" key="1">
    <source>
        <dbReference type="ARBA" id="ARBA00001968"/>
    </source>
</evidence>
<dbReference type="PANTHER" id="PTHR13037:SF24">
    <property type="entry name" value="POLYCOMB PROTEIN PCL-RELATED"/>
    <property type="match status" value="1"/>
</dbReference>
<comment type="cofactor">
    <cofactor evidence="1">
        <name>a divalent metal cation</name>
        <dbReference type="ChEBI" id="CHEBI:60240"/>
    </cofactor>
</comment>
<keyword evidence="7" id="KW-1185">Reference proteome</keyword>
<dbReference type="EMBL" id="KV918801">
    <property type="protein sequence ID" value="OSX78941.1"/>
    <property type="molecule type" value="Genomic_DNA"/>
</dbReference>
<sequence length="923" mass="101269">MACASPGSVHDSTAFSRTGLGRSLLDRGSALARSMTRDGHCIAADEAYAASELLAVPWPGGGRGDRWRDAFNFFLSSLRIHIEQAFGMLLWRWGVFWRPLRVPFSKRPSLIRACFRLHNFCRSFSSAAAAPVAPYANDRNDGSVSFARNDGVGSCQRGRRRDCERSDLRVRMTSRVEERGILRPDMFGDALGQTSGTLGLRTSSFFGNRLSRDIIPVLQNTHMNISHHKCITSHRLTTPFGAQNQKGSHSHPLTHPRDPSIPSGPESTRGAPGSLDPSVDGRGRIASWSCFSTALMSSAAAPYSCRFLRVAESDIISAHRVCFAEEAAMLAELCTRLSSAVTFESGLRLPRPVLIERVPAPNTPQSYGEATLEKAGHRDYVKLQCREKGHNHKRMIDSQEKASATYGELIGTVEHLCNNDNRNLLPTGPSVLLKTARALDPAHAAGLSPAGGDSGEEPLPVAAADDAPAIDPIGGEPLLLEVFNSDSRCHAGTNGRVAQQRLGWWFERRYVYANRRYASLRTGLSQSSQSSSPPPSSPPPSSPPPSSPPPSSPPPSSPPPSSPPPSSPPPSSPPPSSPPPSSPPPSSPPPSSPPTSSPPPLSPSPPSPRRRPPAGRRNSIFPPSVNRHAGHHHARCGHAGRGHAGRRHASRRHAGRRHAVVPPTFVPRAVVPSTGHHHIVVPPAGHRHASHRHAGHRHAGHRHAGRRHVDRRHSSRRHVDRRHAGRLSGRHRSIRHRSGRHRFKRHPTRRHRISRHRVARDRPFRDHLAHDHAAHDLLAHHRPAYDTAYLGLNHLRPSHHRPAHDHSAHCCLARHRSSHHHPARRRRAHRRPPPGRPTHRRPAYRRSAHRHLAHIHPARGRSARRGVEADGHRAGVEVGFCFLTEARECTAMEGPAWWAGGGRRWATGEIGSHKKINSSSLGE</sequence>
<dbReference type="PANTHER" id="PTHR13037">
    <property type="entry name" value="FORMIN"/>
    <property type="match status" value="1"/>
</dbReference>
<reference evidence="6 7" key="1">
    <citation type="submission" date="2017-03" db="EMBL/GenBank/DDBJ databases">
        <title>WGS assembly of Porphyra umbilicalis.</title>
        <authorList>
            <person name="Brawley S.H."/>
            <person name="Blouin N.A."/>
            <person name="Ficko-Blean E."/>
            <person name="Wheeler G.L."/>
            <person name="Lohr M."/>
            <person name="Goodson H.V."/>
            <person name="Jenkins J.W."/>
            <person name="Blaby-Haas C.E."/>
            <person name="Helliwell K.E."/>
            <person name="Chan C."/>
            <person name="Marriage T."/>
            <person name="Bhattacharya D."/>
            <person name="Klein A.S."/>
            <person name="Badis Y."/>
            <person name="Brodie J."/>
            <person name="Cao Y."/>
            <person name="Collen J."/>
            <person name="Dittami S.M."/>
            <person name="Gachon C.M."/>
            <person name="Green B.R."/>
            <person name="Karpowicz S."/>
            <person name="Kim J.W."/>
            <person name="Kudahl U."/>
            <person name="Lin S."/>
            <person name="Michel G."/>
            <person name="Mittag M."/>
            <person name="Olson B.J."/>
            <person name="Pangilinan J."/>
            <person name="Peng Y."/>
            <person name="Qiu H."/>
            <person name="Shu S."/>
            <person name="Singer J.T."/>
            <person name="Smith A.G."/>
            <person name="Sprecher B.N."/>
            <person name="Wagner V."/>
            <person name="Wang W."/>
            <person name="Wang Z.-Y."/>
            <person name="Yan J."/>
            <person name="Yarish C."/>
            <person name="Zoeuner-Riek S."/>
            <person name="Zhuang Y."/>
            <person name="Zou Y."/>
            <person name="Lindquist E.A."/>
            <person name="Grimwood J."/>
            <person name="Barry K."/>
            <person name="Rokhsar D.S."/>
            <person name="Schmutz J."/>
            <person name="Stiller J.W."/>
            <person name="Grossman A.R."/>
            <person name="Prochnik S.E."/>
        </authorList>
    </citation>
    <scope>NUCLEOTIDE SEQUENCE [LARGE SCALE GENOMIC DNA]</scope>
    <source>
        <strain evidence="6">4086291</strain>
    </source>
</reference>
<keyword evidence="2" id="KW-0945">Host-virus interaction</keyword>
<evidence type="ECO:0000256" key="3">
    <source>
        <dbReference type="ARBA" id="ARBA00022723"/>
    </source>
</evidence>
<protein>
    <recommendedName>
        <fullName evidence="5">DDE Tnp4 domain-containing protein</fullName>
    </recommendedName>
</protein>
<feature type="compositionally biased region" description="Pro residues" evidence="4">
    <location>
        <begin position="532"/>
        <end position="607"/>
    </location>
</feature>
<proteinExistence type="predicted"/>
<dbReference type="OrthoDB" id="2668416at2759"/>
<feature type="region of interest" description="Disordered" evidence="4">
    <location>
        <begin position="814"/>
        <end position="868"/>
    </location>
</feature>
<feature type="domain" description="DDE Tnp4" evidence="5">
    <location>
        <begin position="4"/>
        <end position="119"/>
    </location>
</feature>
<organism evidence="6 7">
    <name type="scientific">Porphyra umbilicalis</name>
    <name type="common">Purple laver</name>
    <name type="synonym">Red alga</name>
    <dbReference type="NCBI Taxonomy" id="2786"/>
    <lineage>
        <taxon>Eukaryota</taxon>
        <taxon>Rhodophyta</taxon>
        <taxon>Bangiophyceae</taxon>
        <taxon>Bangiales</taxon>
        <taxon>Bangiaceae</taxon>
        <taxon>Porphyra</taxon>
    </lineage>
</organism>
<feature type="compositionally biased region" description="Basic residues" evidence="4">
    <location>
        <begin position="628"/>
        <end position="659"/>
    </location>
</feature>
<evidence type="ECO:0000259" key="5">
    <source>
        <dbReference type="Pfam" id="PF13359"/>
    </source>
</evidence>
<feature type="region of interest" description="Disordered" evidence="4">
    <location>
        <begin position="239"/>
        <end position="280"/>
    </location>
</feature>
<name>A0A1X6PDH4_PORUM</name>